<dbReference type="SUPFAM" id="SSF53335">
    <property type="entry name" value="S-adenosyl-L-methionine-dependent methyltransferases"/>
    <property type="match status" value="1"/>
</dbReference>
<evidence type="ECO:0000313" key="6">
    <source>
        <dbReference type="Proteomes" id="UP000279446"/>
    </source>
</evidence>
<dbReference type="PANTHER" id="PTHR44942">
    <property type="entry name" value="METHYLTRANSF_11 DOMAIN-CONTAINING PROTEIN"/>
    <property type="match status" value="1"/>
</dbReference>
<dbReference type="Pfam" id="PF08241">
    <property type="entry name" value="Methyltransf_11"/>
    <property type="match status" value="1"/>
</dbReference>
<organism evidence="5 6">
    <name type="scientific">Paenibacillus anaericanus</name>
    <dbReference type="NCBI Taxonomy" id="170367"/>
    <lineage>
        <taxon>Bacteria</taxon>
        <taxon>Bacillati</taxon>
        <taxon>Bacillota</taxon>
        <taxon>Bacilli</taxon>
        <taxon>Bacillales</taxon>
        <taxon>Paenibacillaceae</taxon>
        <taxon>Paenibacillus</taxon>
    </lineage>
</organism>
<evidence type="ECO:0000256" key="2">
    <source>
        <dbReference type="ARBA" id="ARBA00022603"/>
    </source>
</evidence>
<dbReference type="InterPro" id="IPR029063">
    <property type="entry name" value="SAM-dependent_MTases_sf"/>
</dbReference>
<keyword evidence="2 5" id="KW-0489">Methyltransferase</keyword>
<dbReference type="GO" id="GO:0032259">
    <property type="term" value="P:methylation"/>
    <property type="evidence" value="ECO:0007669"/>
    <property type="project" value="UniProtKB-KW"/>
</dbReference>
<dbReference type="InterPro" id="IPR013216">
    <property type="entry name" value="Methyltransf_11"/>
</dbReference>
<reference evidence="5 6" key="1">
    <citation type="submission" date="2018-12" db="EMBL/GenBank/DDBJ databases">
        <authorList>
            <person name="Sun L."/>
            <person name="Chen Z."/>
        </authorList>
    </citation>
    <scope>NUCLEOTIDE SEQUENCE [LARGE SCALE GENOMIC DNA]</scope>
    <source>
        <strain evidence="5 6">DSM 15890</strain>
    </source>
</reference>
<dbReference type="AlphaFoldDB" id="A0A3S1BQY6"/>
<comment type="caution">
    <text evidence="5">The sequence shown here is derived from an EMBL/GenBank/DDBJ whole genome shotgun (WGS) entry which is preliminary data.</text>
</comment>
<dbReference type="PANTHER" id="PTHR44942:SF4">
    <property type="entry name" value="METHYLTRANSFERASE TYPE 11 DOMAIN-CONTAINING PROTEIN"/>
    <property type="match status" value="1"/>
</dbReference>
<dbReference type="InterPro" id="IPR051052">
    <property type="entry name" value="Diverse_substrate_MTase"/>
</dbReference>
<evidence type="ECO:0000313" key="5">
    <source>
        <dbReference type="EMBL" id="RUT47461.1"/>
    </source>
</evidence>
<name>A0A3S1BQY6_9BACL</name>
<proteinExistence type="inferred from homology"/>
<evidence type="ECO:0000256" key="1">
    <source>
        <dbReference type="ARBA" id="ARBA00008361"/>
    </source>
</evidence>
<dbReference type="OrthoDB" id="9797252at2"/>
<comment type="similarity">
    <text evidence="1">Belongs to the methyltransferase superfamily.</text>
</comment>
<keyword evidence="3 5" id="KW-0808">Transferase</keyword>
<keyword evidence="6" id="KW-1185">Reference proteome</keyword>
<sequence>MTESNHLSNNVTRFTGYANLYDKYRPEAPLQVVNLLTQYVGHKPTLVLDLGCGTGLSTIIWKEHADQVVGIEPNEDMRNKALEKLQLLGGTPSITFVAGYSDQTPAKSASADIVTCSQSFHWMEPESTLKEINRILKKNGVFAVYDCDWPPTLLWTLEAEYLNLIQKADAVIQQNVDTFDLVHKWNKDGHLDNFRESGIFRFTKEIVFHNIETCNAERYVGLALSQGSVQNVLKLNLKNLDDDIEAFQQNVERFFDGRDLDIMFNYRMRLGVK</sequence>
<evidence type="ECO:0000259" key="4">
    <source>
        <dbReference type="Pfam" id="PF08241"/>
    </source>
</evidence>
<gene>
    <name evidence="5" type="ORF">EJP82_07070</name>
</gene>
<dbReference type="GO" id="GO:0008757">
    <property type="term" value="F:S-adenosylmethionine-dependent methyltransferase activity"/>
    <property type="evidence" value="ECO:0007669"/>
    <property type="project" value="InterPro"/>
</dbReference>
<evidence type="ECO:0000256" key="3">
    <source>
        <dbReference type="ARBA" id="ARBA00022679"/>
    </source>
</evidence>
<dbReference type="CDD" id="cd02440">
    <property type="entry name" value="AdoMet_MTases"/>
    <property type="match status" value="1"/>
</dbReference>
<dbReference type="RefSeq" id="WP_127191339.1">
    <property type="nucleotide sequence ID" value="NZ_RZNY01000004.1"/>
</dbReference>
<protein>
    <submittedName>
        <fullName evidence="5">Class I SAM-dependent methyltransferase</fullName>
    </submittedName>
</protein>
<dbReference type="EMBL" id="RZNY01000004">
    <property type="protein sequence ID" value="RUT47461.1"/>
    <property type="molecule type" value="Genomic_DNA"/>
</dbReference>
<accession>A0A3S1BQY6</accession>
<dbReference type="Gene3D" id="3.40.50.150">
    <property type="entry name" value="Vaccinia Virus protein VP39"/>
    <property type="match status" value="1"/>
</dbReference>
<dbReference type="Proteomes" id="UP000279446">
    <property type="component" value="Unassembled WGS sequence"/>
</dbReference>
<feature type="domain" description="Methyltransferase type 11" evidence="4">
    <location>
        <begin position="48"/>
        <end position="143"/>
    </location>
</feature>